<name>A0ABN0PWA2_ACILW</name>
<protein>
    <recommendedName>
        <fullName evidence="3">DSBA-like thioredoxin domain-containing protein</fullName>
    </recommendedName>
</protein>
<keyword evidence="2" id="KW-1185">Reference proteome</keyword>
<organism evidence="1 2">
    <name type="scientific">Acinetobacter lwoffii NCTC 5866 = CIP 64.10 = NIPH 512</name>
    <dbReference type="NCBI Taxonomy" id="981327"/>
    <lineage>
        <taxon>Bacteria</taxon>
        <taxon>Pseudomonadati</taxon>
        <taxon>Pseudomonadota</taxon>
        <taxon>Gammaproteobacteria</taxon>
        <taxon>Moraxellales</taxon>
        <taxon>Moraxellaceae</taxon>
        <taxon>Acinetobacter</taxon>
    </lineage>
</organism>
<gene>
    <name evidence="1" type="ORF">P800_02614</name>
</gene>
<sequence length="472" mass="55691">MQGFGSAILKIDYSVQIQFFELHTVIFVEAELMSLLRRWFDPIRSSWFYQKPIRQTVLSIQDGLSIHLRLDDVYSYLAVQQLPQLEEILSPQLKPLKVIISSSHAAPPNQMSFDEWQHYTLNDAKILSKQHRFSFHDTPELPSAEALKQAELILRHTPLRGQDFLYLLEDVFHMLWQKQTGKLRTLYAMASRHHQPQDFPERIFDQTPILASYFNLGGRQYQAVDDLLRLTRRLEQQKLLTGNPIFMIDHIEWREHLISDAEELNEIQSMDPELDLYLALEDPISWLLLAYIKEELADYYNIQLNVYPLSYRGRDEFDWSLATRLSKRTDVEFTPFCRPTEQAIAPMAQLFYSCPEEQRIEAMYQILQAVWTRGEDLSYAPHFKHLQQQLNIVDLTQDDILAKLQDNDMLCEMKSQPNFPVLELRIDDQSYTFNSLYRVWMIESIFSNVLEEKYKSNNQTESELKKHGKDQS</sequence>
<reference evidence="1 2" key="1">
    <citation type="submission" date="2013-10" db="EMBL/GenBank/DDBJ databases">
        <title>The Genome Sequence of Acinetobacter lwoffii NIPH 512.</title>
        <authorList>
            <consortium name="The Broad Institute Genomics Platform"/>
            <consortium name="The Broad Institute Genome Sequencing Center for Infectious Disease"/>
            <person name="Cerqueira G."/>
            <person name="Feldgarden M."/>
            <person name="Courvalin P."/>
            <person name="Grillot-Courvalin C."/>
            <person name="Clermont D."/>
            <person name="Rocha E."/>
            <person name="Yoon E.-J."/>
            <person name="Nemec A."/>
            <person name="Young S.K."/>
            <person name="Zeng Q."/>
            <person name="Gargeya S."/>
            <person name="Fitzgerald M."/>
            <person name="Abouelleil A."/>
            <person name="Alvarado L."/>
            <person name="Berlin A.M."/>
            <person name="Chapman S.B."/>
            <person name="Gainer-Dewar J."/>
            <person name="Goldberg J."/>
            <person name="Gnerre S."/>
            <person name="Griggs A."/>
            <person name="Gujja S."/>
            <person name="Hansen M."/>
            <person name="Howarth C."/>
            <person name="Imamovic A."/>
            <person name="Ireland A."/>
            <person name="Larimer J."/>
            <person name="McCowan C."/>
            <person name="Murphy C."/>
            <person name="Pearson M."/>
            <person name="Poon T.W."/>
            <person name="Priest M."/>
            <person name="Roberts A."/>
            <person name="Saif S."/>
            <person name="Shea T."/>
            <person name="Sykes S."/>
            <person name="Wortman J."/>
            <person name="Nusbaum C."/>
            <person name="Birren B."/>
        </authorList>
    </citation>
    <scope>NUCLEOTIDE SEQUENCE [LARGE SCALE GENOMIC DNA]</scope>
    <source>
        <strain evidence="1 2">NIPH 512</strain>
    </source>
</reference>
<evidence type="ECO:0000313" key="2">
    <source>
        <dbReference type="Proteomes" id="UP000018465"/>
    </source>
</evidence>
<dbReference type="EMBL" id="AYHO01000005">
    <property type="protein sequence ID" value="ESJ94521.1"/>
    <property type="molecule type" value="Genomic_DNA"/>
</dbReference>
<evidence type="ECO:0000313" key="1">
    <source>
        <dbReference type="EMBL" id="ESJ94521.1"/>
    </source>
</evidence>
<accession>A0ABN0PWA2</accession>
<proteinExistence type="predicted"/>
<comment type="caution">
    <text evidence="1">The sequence shown here is derived from an EMBL/GenBank/DDBJ whole genome shotgun (WGS) entry which is preliminary data.</text>
</comment>
<dbReference type="Proteomes" id="UP000018465">
    <property type="component" value="Unassembled WGS sequence"/>
</dbReference>
<evidence type="ECO:0008006" key="3">
    <source>
        <dbReference type="Google" id="ProtNLM"/>
    </source>
</evidence>